<dbReference type="AlphaFoldDB" id="A0AAU9UME6"/>
<dbReference type="GO" id="GO:0000978">
    <property type="term" value="F:RNA polymerase II cis-regulatory region sequence-specific DNA binding"/>
    <property type="evidence" value="ECO:0007669"/>
    <property type="project" value="TreeGrafter"/>
</dbReference>
<sequence>MTKKSEKPFKCEYAGCDRRFANSSDRKKHSHVHTSDKPYNCRVHGCDKSYTHPSSLRKHMKVHGAAGDASPRYDSDGDDSSSAGSVSVTAGAASPPVPIPPPPAMSLAPPHHLQHHPTITDKLESLNDKYLTPHDQKSYERLPAPPHPNQPSHLTNIGGNSMVENKIGFGGHWSQFQQPAPGVHHGVPDWWCPTQEAYHHPHLMHHSGAAAAY</sequence>
<dbReference type="GO" id="GO:0000981">
    <property type="term" value="F:DNA-binding transcription factor activity, RNA polymerase II-specific"/>
    <property type="evidence" value="ECO:0007669"/>
    <property type="project" value="TreeGrafter"/>
</dbReference>
<dbReference type="InterPro" id="IPR043359">
    <property type="entry name" value="GLI-like"/>
</dbReference>
<accession>A0AAU9UME6</accession>
<feature type="region of interest" description="Disordered" evidence="8">
    <location>
        <begin position="20"/>
        <end position="115"/>
    </location>
</feature>
<dbReference type="GO" id="GO:0008270">
    <property type="term" value="F:zinc ion binding"/>
    <property type="evidence" value="ECO:0007669"/>
    <property type="project" value="UniProtKB-KW"/>
</dbReference>
<protein>
    <recommendedName>
        <fullName evidence="9">C2H2-type domain-containing protein</fullName>
    </recommendedName>
</protein>
<evidence type="ECO:0000256" key="8">
    <source>
        <dbReference type="SAM" id="MobiDB-lite"/>
    </source>
</evidence>
<keyword evidence="11" id="KW-1185">Reference proteome</keyword>
<evidence type="ECO:0000256" key="3">
    <source>
        <dbReference type="ARBA" id="ARBA00022737"/>
    </source>
</evidence>
<reference evidence="10" key="1">
    <citation type="submission" date="2022-03" db="EMBL/GenBank/DDBJ databases">
        <authorList>
            <person name="Tunstrom K."/>
        </authorList>
    </citation>
    <scope>NUCLEOTIDE SEQUENCE</scope>
</reference>
<dbReference type="SMART" id="SM00355">
    <property type="entry name" value="ZnF_C2H2"/>
    <property type="match status" value="2"/>
</dbReference>
<organism evidence="10 11">
    <name type="scientific">Euphydryas editha</name>
    <name type="common">Edith's checkerspot</name>
    <dbReference type="NCBI Taxonomy" id="104508"/>
    <lineage>
        <taxon>Eukaryota</taxon>
        <taxon>Metazoa</taxon>
        <taxon>Ecdysozoa</taxon>
        <taxon>Arthropoda</taxon>
        <taxon>Hexapoda</taxon>
        <taxon>Insecta</taxon>
        <taxon>Pterygota</taxon>
        <taxon>Neoptera</taxon>
        <taxon>Endopterygota</taxon>
        <taxon>Lepidoptera</taxon>
        <taxon>Glossata</taxon>
        <taxon>Ditrysia</taxon>
        <taxon>Papilionoidea</taxon>
        <taxon>Nymphalidae</taxon>
        <taxon>Nymphalinae</taxon>
        <taxon>Euphydryas</taxon>
    </lineage>
</organism>
<dbReference type="Pfam" id="PF00096">
    <property type="entry name" value="zf-C2H2"/>
    <property type="match status" value="1"/>
</dbReference>
<evidence type="ECO:0000259" key="9">
    <source>
        <dbReference type="PROSITE" id="PS50157"/>
    </source>
</evidence>
<keyword evidence="5" id="KW-0862">Zinc</keyword>
<dbReference type="PROSITE" id="PS50157">
    <property type="entry name" value="ZINC_FINGER_C2H2_2"/>
    <property type="match status" value="2"/>
</dbReference>
<dbReference type="PANTHER" id="PTHR45718:SF4">
    <property type="entry name" value="TRANSCRIPTIONAL ACTIVATOR CUBITUS INTERRUPTUS"/>
    <property type="match status" value="1"/>
</dbReference>
<evidence type="ECO:0000256" key="2">
    <source>
        <dbReference type="ARBA" id="ARBA00022723"/>
    </source>
</evidence>
<keyword evidence="6" id="KW-0539">Nucleus</keyword>
<evidence type="ECO:0000313" key="10">
    <source>
        <dbReference type="EMBL" id="CAH2099839.1"/>
    </source>
</evidence>
<feature type="domain" description="C2H2-type" evidence="9">
    <location>
        <begin position="39"/>
        <end position="63"/>
    </location>
</feature>
<gene>
    <name evidence="10" type="ORF">EEDITHA_LOCUS14765</name>
</gene>
<dbReference type="FunFam" id="3.30.160.60:FF:000041">
    <property type="entry name" value="Zinc finger protein ZIC 1"/>
    <property type="match status" value="1"/>
</dbReference>
<feature type="domain" description="C2H2-type" evidence="9">
    <location>
        <begin position="9"/>
        <end position="38"/>
    </location>
</feature>
<comment type="subcellular location">
    <subcellularLocation>
        <location evidence="1">Nucleus</location>
    </subcellularLocation>
</comment>
<dbReference type="GO" id="GO:0005634">
    <property type="term" value="C:nucleus"/>
    <property type="evidence" value="ECO:0007669"/>
    <property type="project" value="UniProtKB-SubCell"/>
</dbReference>
<evidence type="ECO:0000256" key="7">
    <source>
        <dbReference type="PROSITE-ProRule" id="PRU00042"/>
    </source>
</evidence>
<name>A0AAU9UME6_EUPED</name>
<dbReference type="Proteomes" id="UP001153954">
    <property type="component" value="Unassembled WGS sequence"/>
</dbReference>
<feature type="compositionally biased region" description="Low complexity" evidence="8">
    <location>
        <begin position="80"/>
        <end position="94"/>
    </location>
</feature>
<keyword evidence="2" id="KW-0479">Metal-binding</keyword>
<evidence type="ECO:0000256" key="5">
    <source>
        <dbReference type="ARBA" id="ARBA00022833"/>
    </source>
</evidence>
<dbReference type="Gene3D" id="3.30.160.60">
    <property type="entry name" value="Classic Zinc Finger"/>
    <property type="match status" value="2"/>
</dbReference>
<evidence type="ECO:0000256" key="1">
    <source>
        <dbReference type="ARBA" id="ARBA00004123"/>
    </source>
</evidence>
<dbReference type="PROSITE" id="PS00028">
    <property type="entry name" value="ZINC_FINGER_C2H2_1"/>
    <property type="match status" value="2"/>
</dbReference>
<dbReference type="InterPro" id="IPR036236">
    <property type="entry name" value="Znf_C2H2_sf"/>
</dbReference>
<keyword evidence="3" id="KW-0677">Repeat</keyword>
<dbReference type="FunFam" id="3.30.160.60:FF:000039">
    <property type="entry name" value="Zinc finger protein ZIC 1"/>
    <property type="match status" value="1"/>
</dbReference>
<feature type="compositionally biased region" description="Pro residues" evidence="8">
    <location>
        <begin position="95"/>
        <end position="104"/>
    </location>
</feature>
<evidence type="ECO:0000256" key="6">
    <source>
        <dbReference type="ARBA" id="ARBA00023242"/>
    </source>
</evidence>
<dbReference type="InterPro" id="IPR013087">
    <property type="entry name" value="Znf_C2H2_type"/>
</dbReference>
<dbReference type="SUPFAM" id="SSF57667">
    <property type="entry name" value="beta-beta-alpha zinc fingers"/>
    <property type="match status" value="2"/>
</dbReference>
<proteinExistence type="predicted"/>
<dbReference type="PANTHER" id="PTHR45718">
    <property type="entry name" value="TRANSCRIPTIONAL ACTIVATOR CUBITUS INTERRUPTUS"/>
    <property type="match status" value="1"/>
</dbReference>
<evidence type="ECO:0000313" key="11">
    <source>
        <dbReference type="Proteomes" id="UP001153954"/>
    </source>
</evidence>
<dbReference type="EMBL" id="CAKOGL010000022">
    <property type="protein sequence ID" value="CAH2099839.1"/>
    <property type="molecule type" value="Genomic_DNA"/>
</dbReference>
<comment type="caution">
    <text evidence="10">The sequence shown here is derived from an EMBL/GenBank/DDBJ whole genome shotgun (WGS) entry which is preliminary data.</text>
</comment>
<keyword evidence="4 7" id="KW-0863">Zinc-finger</keyword>
<evidence type="ECO:0000256" key="4">
    <source>
        <dbReference type="ARBA" id="ARBA00022771"/>
    </source>
</evidence>